<dbReference type="PANTHER" id="PTHR10903">
    <property type="entry name" value="GTPASE, IMAP FAMILY MEMBER-RELATED"/>
    <property type="match status" value="1"/>
</dbReference>
<evidence type="ECO:0000256" key="2">
    <source>
        <dbReference type="ARBA" id="ARBA00022741"/>
    </source>
</evidence>
<dbReference type="InterPro" id="IPR003599">
    <property type="entry name" value="Ig_sub"/>
</dbReference>
<evidence type="ECO:0000256" key="1">
    <source>
        <dbReference type="ARBA" id="ARBA00008535"/>
    </source>
</evidence>
<dbReference type="CDD" id="cd00096">
    <property type="entry name" value="Ig"/>
    <property type="match status" value="1"/>
</dbReference>
<keyword evidence="10" id="KW-1185">Reference proteome</keyword>
<evidence type="ECO:0000256" key="6">
    <source>
        <dbReference type="SAM" id="Phobius"/>
    </source>
</evidence>
<dbReference type="SUPFAM" id="SSF48726">
    <property type="entry name" value="Immunoglobulin"/>
    <property type="match status" value="3"/>
</dbReference>
<sequence>MGFHYGTSYSNLRLQHNVEGEIFNIILIFGFCQEISFSYDVRCPKQPEWTIRAKAKCGKVLEYFCLLDDNVNSYTERCKKNPDLTRDITWKEGQKCVVRGNLDGEECSTERYQPFKFRTDGLSDCVFKKSNCTDEGLIMYTKGSTTRDTQCRCDHFKGFAFLSKPKHSCYCIPSQEDCSCYQKECQRGFKLSLDYTCISVDSQDDQKACSSFDTRPLINTGSQRQNLKQTMKTDSRFLSDKPFYFLYGNIRYTVRLVGTIVVALIITGHIGLILLLLLFVFDKLQVTVDMTEIYASPGQMTTLEFHLQSTLSVEHMAKILRKEEDGTERILSIRSDGSLIYTFDEPVEDDTGIYTCIVSNRIGTDTAVVKLVIEKPKVTVDSHEIYAPPYQMTRLEFYLKSTLPVEKILRKEQNGTELIMSDRSDGSLIYTFDKPVEDDTGTYTCTVSNWLGEDSAAVKLFIGERPKVLIEDESLIANIGETVRLNCKLDSKIQVIDLTWWFNDEVISSTKNENGEDRFKGGTIDCPSLTITSIKNTDEGNYTCCARNIIGTYTSSPIVLSVEDDNTNEIGDHNDENQAFMPTSMSPVYVGCTTDGNVSESPSTHRFAQVVLEKFEVKIARQKSKEFLEEELRVVVIGKTGAGKSATCNMIVGKDTFKSCMSMASVTTETQHQRVDVYGQKLLLIDTPGVFDTNSAADKTEREIKKCIGIGAPGLHAILFVMRLDRFTEEDKNTIETFLKYFGKSEMEAHVIIVFTHGDELGNIDLEDFLTKAPQELKVFMDRCDKRRVIFNNKLPMEQRFSQVHGLISLIGKFRLEKEMEYYTDDLFKAAERSMQMREDEIRNKLKENMDKLVNEKEEMFEREFAEREALLENLETDKEKIERNRKGLQDFRCRQQEELTKFKKTCDEIIRNVRQQARQDIIEKEEQNEDLQTTELEYYCCDDYENKNGICIECGKGYTSTDGRQCQQCQKQSCHHVEGCIHMQSTTYQMTTEDYSTSVSVMTKMYEGRKEEDNDLIIAVFSQKIVVYSMCGAGLLIVITICYVCAKRLKYNRSVNRQNDNNDINRRPHVPRELPNPVLLNQENLVQLESFYDEIAEISSYKNNTPVERYDKKSIQSKSESSESESEEKLENDGYLNPYQQIVKDTDSHDYNTTIADAGKSMEIKLKNRQETGYIDAISSNNPSERQYLELLDLQCMNCLNGCEVTNGCNGLQLNPLKNIQCSGLVDVLMCKNISTSMFQLSSEKITSEQKPELRSPNKRLSI</sequence>
<organism evidence="9 10">
    <name type="scientific">Mytilus coruscus</name>
    <name type="common">Sea mussel</name>
    <dbReference type="NCBI Taxonomy" id="42192"/>
    <lineage>
        <taxon>Eukaryota</taxon>
        <taxon>Metazoa</taxon>
        <taxon>Spiralia</taxon>
        <taxon>Lophotrochozoa</taxon>
        <taxon>Mollusca</taxon>
        <taxon>Bivalvia</taxon>
        <taxon>Autobranchia</taxon>
        <taxon>Pteriomorphia</taxon>
        <taxon>Mytilida</taxon>
        <taxon>Mytiloidea</taxon>
        <taxon>Mytilidae</taxon>
        <taxon>Mytilinae</taxon>
        <taxon>Mytilus</taxon>
    </lineage>
</organism>
<dbReference type="InterPro" id="IPR003598">
    <property type="entry name" value="Ig_sub2"/>
</dbReference>
<dbReference type="AlphaFoldDB" id="A0A6J8ESG5"/>
<dbReference type="InterPro" id="IPR027417">
    <property type="entry name" value="P-loop_NTPase"/>
</dbReference>
<dbReference type="Gene3D" id="2.60.40.10">
    <property type="entry name" value="Immunoglobulins"/>
    <property type="match status" value="3"/>
</dbReference>
<reference evidence="9 10" key="1">
    <citation type="submission" date="2020-06" db="EMBL/GenBank/DDBJ databases">
        <authorList>
            <person name="Li R."/>
            <person name="Bekaert M."/>
        </authorList>
    </citation>
    <scope>NUCLEOTIDE SEQUENCE [LARGE SCALE GENOMIC DNA]</scope>
    <source>
        <strain evidence="10">wild</strain>
    </source>
</reference>
<dbReference type="FunFam" id="3.40.50.300:FF:000366">
    <property type="entry name" value="GTPase, IMAP family member 2"/>
    <property type="match status" value="1"/>
</dbReference>
<feature type="transmembrane region" description="Helical" evidence="6">
    <location>
        <begin position="1026"/>
        <end position="1047"/>
    </location>
</feature>
<keyword evidence="4" id="KW-0175">Coiled coil</keyword>
<evidence type="ECO:0008006" key="11">
    <source>
        <dbReference type="Google" id="ProtNLM"/>
    </source>
</evidence>
<dbReference type="SMART" id="SM00408">
    <property type="entry name" value="IGc2"/>
    <property type="match status" value="1"/>
</dbReference>
<dbReference type="SUPFAM" id="SSF52540">
    <property type="entry name" value="P-loop containing nucleoside triphosphate hydrolases"/>
    <property type="match status" value="1"/>
</dbReference>
<keyword evidence="6" id="KW-1133">Transmembrane helix</keyword>
<feature type="region of interest" description="Disordered" evidence="5">
    <location>
        <begin position="1111"/>
        <end position="1136"/>
    </location>
</feature>
<dbReference type="InterPro" id="IPR006703">
    <property type="entry name" value="G_AIG1"/>
</dbReference>
<dbReference type="Proteomes" id="UP000507470">
    <property type="component" value="Unassembled WGS sequence"/>
</dbReference>
<evidence type="ECO:0000259" key="8">
    <source>
        <dbReference type="PROSITE" id="PS51720"/>
    </source>
</evidence>
<comment type="similarity">
    <text evidence="1">Belongs to the TRAFAC class TrmE-Era-EngA-EngB-Septin-like GTPase superfamily. AIG1/Toc34/Toc159-like paraseptin GTPase family. IAN subfamily.</text>
</comment>
<accession>A0A6J8ESG5</accession>
<proteinExistence type="inferred from homology"/>
<feature type="coiled-coil region" evidence="4">
    <location>
        <begin position="839"/>
        <end position="935"/>
    </location>
</feature>
<keyword evidence="6" id="KW-0812">Transmembrane</keyword>
<dbReference type="PANTHER" id="PTHR10903:SF184">
    <property type="entry name" value="GTP-BINDING PROTEIN A"/>
    <property type="match status" value="1"/>
</dbReference>
<dbReference type="InterPro" id="IPR007110">
    <property type="entry name" value="Ig-like_dom"/>
</dbReference>
<dbReference type="InterPro" id="IPR036179">
    <property type="entry name" value="Ig-like_dom_sf"/>
</dbReference>
<name>A0A6J8ESG5_MYTCO</name>
<feature type="domain" description="Ig-like" evidence="7">
    <location>
        <begin position="466"/>
        <end position="561"/>
    </location>
</feature>
<feature type="transmembrane region" description="Helical" evidence="6">
    <location>
        <begin position="256"/>
        <end position="281"/>
    </location>
</feature>
<gene>
    <name evidence="9" type="ORF">MCOR_55561</name>
</gene>
<dbReference type="InterPro" id="IPR045058">
    <property type="entry name" value="GIMA/IAN/Toc"/>
</dbReference>
<evidence type="ECO:0000313" key="9">
    <source>
        <dbReference type="EMBL" id="CAC5423569.1"/>
    </source>
</evidence>
<evidence type="ECO:0000256" key="4">
    <source>
        <dbReference type="SAM" id="Coils"/>
    </source>
</evidence>
<dbReference type="Pfam" id="PF04548">
    <property type="entry name" value="AIG1"/>
    <property type="match status" value="1"/>
</dbReference>
<feature type="domain" description="AIG1-type G" evidence="8">
    <location>
        <begin position="629"/>
        <end position="832"/>
    </location>
</feature>
<dbReference type="Gene3D" id="3.40.50.300">
    <property type="entry name" value="P-loop containing nucleotide triphosphate hydrolases"/>
    <property type="match status" value="1"/>
</dbReference>
<dbReference type="PROSITE" id="PS50835">
    <property type="entry name" value="IG_LIKE"/>
    <property type="match status" value="1"/>
</dbReference>
<evidence type="ECO:0000259" key="7">
    <source>
        <dbReference type="PROSITE" id="PS50835"/>
    </source>
</evidence>
<keyword evidence="3" id="KW-0342">GTP-binding</keyword>
<dbReference type="OrthoDB" id="6150066at2759"/>
<evidence type="ECO:0000256" key="5">
    <source>
        <dbReference type="SAM" id="MobiDB-lite"/>
    </source>
</evidence>
<dbReference type="GO" id="GO:0005525">
    <property type="term" value="F:GTP binding"/>
    <property type="evidence" value="ECO:0007669"/>
    <property type="project" value="UniProtKB-KW"/>
</dbReference>
<evidence type="ECO:0000256" key="3">
    <source>
        <dbReference type="ARBA" id="ARBA00023134"/>
    </source>
</evidence>
<protein>
    <recommendedName>
        <fullName evidence="11">AIG1-type G domain-containing protein</fullName>
    </recommendedName>
</protein>
<keyword evidence="2" id="KW-0547">Nucleotide-binding</keyword>
<dbReference type="PROSITE" id="PS51720">
    <property type="entry name" value="G_AIG1"/>
    <property type="match status" value="1"/>
</dbReference>
<evidence type="ECO:0000313" key="10">
    <source>
        <dbReference type="Proteomes" id="UP000507470"/>
    </source>
</evidence>
<keyword evidence="6" id="KW-0472">Membrane</keyword>
<dbReference type="InterPro" id="IPR013783">
    <property type="entry name" value="Ig-like_fold"/>
</dbReference>
<dbReference type="Pfam" id="PF13927">
    <property type="entry name" value="Ig_3"/>
    <property type="match status" value="1"/>
</dbReference>
<dbReference type="SMART" id="SM00409">
    <property type="entry name" value="IG"/>
    <property type="match status" value="3"/>
</dbReference>
<dbReference type="EMBL" id="CACVKT020009824">
    <property type="protein sequence ID" value="CAC5423569.1"/>
    <property type="molecule type" value="Genomic_DNA"/>
</dbReference>